<feature type="compositionally biased region" description="Basic and acidic residues" evidence="1">
    <location>
        <begin position="187"/>
        <end position="196"/>
    </location>
</feature>
<accession>G7WNT7</accession>
<dbReference type="RefSeq" id="WP_014586882.1">
    <property type="nucleotide sequence ID" value="NC_017527.1"/>
</dbReference>
<evidence type="ECO:0000256" key="1">
    <source>
        <dbReference type="SAM" id="MobiDB-lite"/>
    </source>
</evidence>
<feature type="region of interest" description="Disordered" evidence="1">
    <location>
        <begin position="170"/>
        <end position="196"/>
    </location>
</feature>
<protein>
    <submittedName>
        <fullName evidence="2">Uncharacterized protein</fullName>
    </submittedName>
</protein>
<dbReference type="KEGG" id="mhi:Mhar_1333"/>
<keyword evidence="3" id="KW-1185">Reference proteome</keyword>
<sequence>MICDARETPTREDRDRTAGSLPAILALEEEIRRRADRIGELLLVEVVRAGPDGMVCDRFDREDPLPFRIDPPCGSSAGASWHLTLTYGGPFGDALGARARWLVGGEVAAECVLDPLALAEAVATGRLTAFFDDLADWLGSEVRPRGRATRQRMEEAAEIAAGLARDLRRWEDSAGGPGAGGLAGDGIEGRDRDLRG</sequence>
<gene>
    <name evidence="2" type="ordered locus">Mhar_1333</name>
</gene>
<organism evidence="2 3">
    <name type="scientific">Methanothrix harundinacea (strain 6Ac)</name>
    <name type="common">Methanosaeta harundinacea</name>
    <dbReference type="NCBI Taxonomy" id="1110509"/>
    <lineage>
        <taxon>Archaea</taxon>
        <taxon>Methanobacteriati</taxon>
        <taxon>Methanobacteriota</taxon>
        <taxon>Stenosarchaea group</taxon>
        <taxon>Methanomicrobia</taxon>
        <taxon>Methanotrichales</taxon>
        <taxon>Methanotrichaceae</taxon>
        <taxon>Methanothrix</taxon>
    </lineage>
</organism>
<reference evidence="2 3" key="1">
    <citation type="journal article" date="2012" name="PLoS ONE">
        <title>The genome characteristics and predicted function of methyl-group oxidation pathway in the obligate aceticlastic methanogens, Methanosaeta spp.</title>
        <authorList>
            <person name="Zhu J."/>
            <person name="Zheng H."/>
            <person name="Ai G."/>
            <person name="Zhang G."/>
            <person name="Liu D."/>
            <person name="Liu X."/>
            <person name="Dong X."/>
        </authorList>
    </citation>
    <scope>NUCLEOTIDE SEQUENCE [LARGE SCALE GENOMIC DNA]</scope>
    <source>
        <strain evidence="2 3">6Ac</strain>
    </source>
</reference>
<proteinExistence type="predicted"/>
<dbReference type="GeneID" id="12510502"/>
<name>G7WNT7_METH6</name>
<dbReference type="AlphaFoldDB" id="G7WNT7"/>
<dbReference type="HOGENOM" id="CLU_1387592_0_0_2"/>
<dbReference type="PATRIC" id="fig|1110509.7.peg.1481"/>
<dbReference type="Proteomes" id="UP000005877">
    <property type="component" value="Chromosome"/>
</dbReference>
<dbReference type="EMBL" id="CP003117">
    <property type="protein sequence ID" value="AET64697.1"/>
    <property type="molecule type" value="Genomic_DNA"/>
</dbReference>
<evidence type="ECO:0000313" key="2">
    <source>
        <dbReference type="EMBL" id="AET64697.1"/>
    </source>
</evidence>
<feature type="compositionally biased region" description="Gly residues" evidence="1">
    <location>
        <begin position="175"/>
        <end position="186"/>
    </location>
</feature>
<evidence type="ECO:0000313" key="3">
    <source>
        <dbReference type="Proteomes" id="UP000005877"/>
    </source>
</evidence>
<dbReference type="STRING" id="1110509.Mhar_1333"/>